<dbReference type="PANTHER" id="PTHR11802:SF113">
    <property type="entry name" value="SERINE CARBOXYPEPTIDASE CTSA-4.1"/>
    <property type="match status" value="1"/>
</dbReference>
<dbReference type="AlphaFoldDB" id="A0A1D8NC54"/>
<accession>A0A1D8NC54</accession>
<dbReference type="PANTHER" id="PTHR11802">
    <property type="entry name" value="SERINE PROTEASE FAMILY S10 SERINE CARBOXYPEPTIDASE"/>
    <property type="match status" value="1"/>
</dbReference>
<comment type="catalytic activity">
    <reaction evidence="10">
        <text>Release of a C-terminal amino acid with broad specificity.</text>
        <dbReference type="EC" id="3.4.16.5"/>
    </reaction>
</comment>
<evidence type="ECO:0000313" key="14">
    <source>
        <dbReference type="Proteomes" id="UP000182444"/>
    </source>
</evidence>
<comment type="subcellular location">
    <subcellularLocation>
        <location evidence="1">Vacuole</location>
    </subcellularLocation>
</comment>
<evidence type="ECO:0000256" key="4">
    <source>
        <dbReference type="ARBA" id="ARBA00022645"/>
    </source>
</evidence>
<evidence type="ECO:0000256" key="7">
    <source>
        <dbReference type="ARBA" id="ARBA00022801"/>
    </source>
</evidence>
<dbReference type="Proteomes" id="UP000182444">
    <property type="component" value="Chromosome 1C"/>
</dbReference>
<evidence type="ECO:0000256" key="2">
    <source>
        <dbReference type="ARBA" id="ARBA00009431"/>
    </source>
</evidence>
<evidence type="ECO:0000256" key="9">
    <source>
        <dbReference type="ARBA" id="ARBA00023180"/>
    </source>
</evidence>
<keyword evidence="4 11" id="KW-0121">Carboxypeptidase</keyword>
<evidence type="ECO:0000256" key="10">
    <source>
        <dbReference type="ARBA" id="ARBA00052076"/>
    </source>
</evidence>
<dbReference type="OMA" id="AIANNMS"/>
<evidence type="ECO:0000256" key="1">
    <source>
        <dbReference type="ARBA" id="ARBA00004116"/>
    </source>
</evidence>
<dbReference type="GeneID" id="2909825"/>
<proteinExistence type="inferred from homology"/>
<reference evidence="12 14" key="1">
    <citation type="journal article" date="2016" name="PLoS ONE">
        <title>Sequence Assembly of Yarrowia lipolytica Strain W29/CLIB89 Shows Transposable Element Diversity.</title>
        <authorList>
            <person name="Magnan C."/>
            <person name="Yu J."/>
            <person name="Chang I."/>
            <person name="Jahn E."/>
            <person name="Kanomata Y."/>
            <person name="Wu J."/>
            <person name="Zeller M."/>
            <person name="Oakes M."/>
            <person name="Baldi P."/>
            <person name="Sandmeyer S."/>
        </authorList>
    </citation>
    <scope>NUCLEOTIDE SEQUENCE [LARGE SCALE GENOMIC DNA]</scope>
    <source>
        <strain evidence="12">CLIB89</strain>
        <strain evidence="14">CLIB89(W29)</strain>
    </source>
</reference>
<evidence type="ECO:0000256" key="8">
    <source>
        <dbReference type="ARBA" id="ARBA00023157"/>
    </source>
</evidence>
<protein>
    <recommendedName>
        <fullName evidence="11">Carboxypeptidase</fullName>
        <ecNumber evidence="11">3.4.16.-</ecNumber>
    </recommendedName>
</protein>
<dbReference type="SUPFAM" id="SSF53474">
    <property type="entry name" value="alpha/beta-Hydrolases"/>
    <property type="match status" value="1"/>
</dbReference>
<dbReference type="FunFam" id="1.10.287.410:FF:000001">
    <property type="entry name" value="Carboxypeptidase Y"/>
    <property type="match status" value="1"/>
</dbReference>
<dbReference type="GO" id="GO:0000328">
    <property type="term" value="C:fungal-type vacuole lumen"/>
    <property type="evidence" value="ECO:0007669"/>
    <property type="project" value="UniProtKB-ARBA"/>
</dbReference>
<dbReference type="EMBL" id="CP017555">
    <property type="protein sequence ID" value="AOW03211.1"/>
    <property type="molecule type" value="Genomic_DNA"/>
</dbReference>
<evidence type="ECO:0000256" key="5">
    <source>
        <dbReference type="ARBA" id="ARBA00022670"/>
    </source>
</evidence>
<dbReference type="PROSITE" id="PS00131">
    <property type="entry name" value="CARBOXYPEPT_SER_SER"/>
    <property type="match status" value="1"/>
</dbReference>
<keyword evidence="8" id="KW-1015">Disulfide bond</keyword>
<reference evidence="13 15" key="2">
    <citation type="submission" date="2018-07" db="EMBL/GenBank/DDBJ databases">
        <title>Draft Genome Assemblies for Five Robust Yarrowia lipolytica Strains Exhibiting High Lipid Production and Pentose Sugar Utilization and Sugar Alcohol Secretion from Undetoxified Lignocellulosic Biomass Hydrolysates.</title>
        <authorList>
            <consortium name="DOE Joint Genome Institute"/>
            <person name="Walker C."/>
            <person name="Ryu S."/>
            <person name="Na H."/>
            <person name="Zane M."/>
            <person name="LaButti K."/>
            <person name="Lipzen A."/>
            <person name="Haridas S."/>
            <person name="Barry K."/>
            <person name="Grigoriev I.V."/>
            <person name="Quarterman J."/>
            <person name="Slininger P."/>
            <person name="Dien B."/>
            <person name="Trinh C.T."/>
        </authorList>
    </citation>
    <scope>NUCLEOTIDE SEQUENCE [LARGE SCALE GENOMIC DNA]</scope>
    <source>
        <strain evidence="13 15">YB392</strain>
    </source>
</reference>
<dbReference type="InterPro" id="IPR001563">
    <property type="entry name" value="Peptidase_S10"/>
</dbReference>
<evidence type="ECO:0000313" key="15">
    <source>
        <dbReference type="Proteomes" id="UP000256601"/>
    </source>
</evidence>
<dbReference type="Proteomes" id="UP000256601">
    <property type="component" value="Unassembled WGS sequence"/>
</dbReference>
<dbReference type="PRINTS" id="PR00724">
    <property type="entry name" value="CRBOXYPTASEC"/>
</dbReference>
<evidence type="ECO:0000256" key="6">
    <source>
        <dbReference type="ARBA" id="ARBA00022729"/>
    </source>
</evidence>
<dbReference type="GO" id="GO:0031638">
    <property type="term" value="P:zymogen activation"/>
    <property type="evidence" value="ECO:0007669"/>
    <property type="project" value="UniProtKB-ARBA"/>
</dbReference>
<dbReference type="InterPro" id="IPR018202">
    <property type="entry name" value="Ser_caboxypep_ser_AS"/>
</dbReference>
<dbReference type="EMBL" id="KZ858968">
    <property type="protein sequence ID" value="RDW27129.1"/>
    <property type="molecule type" value="Genomic_DNA"/>
</dbReference>
<dbReference type="Gene3D" id="1.10.287.410">
    <property type="match status" value="1"/>
</dbReference>
<dbReference type="GO" id="GO:0046938">
    <property type="term" value="P:phytochelatin biosynthetic process"/>
    <property type="evidence" value="ECO:0007669"/>
    <property type="project" value="UniProtKB-ARBA"/>
</dbReference>
<evidence type="ECO:0000256" key="11">
    <source>
        <dbReference type="RuleBase" id="RU361156"/>
    </source>
</evidence>
<name>A0A1D8NC54_YARLL</name>
<dbReference type="eggNOG" id="KOG1282">
    <property type="taxonomic scope" value="Eukaryota"/>
</dbReference>
<dbReference type="SMR" id="A0A1D8NC54"/>
<keyword evidence="5 11" id="KW-0645">Protease</keyword>
<keyword evidence="6" id="KW-0732">Signal</keyword>
<sequence length="589" mass="65605">MHSPSTYLPGIASKAGQFLVSRDLNCLATVFNLASSGVVGLRQAALSCCMQVALNWRTAPNPSLYSSSSCFTLVDQRTPFYRNKHKMKFSVLALNALVASVTASSLWQQHVLGDNKDGISAADISLWKEVEQQFPGQIASKMEEMESRFAPKKTTKRKANWISTTSLNGNTLRVADPSSLGVDTVQQYSGYVDIEEEDKHLFYWFFESRNDPKNDPVILWLNGGPGCSSMTGLFFELGPSNINEDLTLSHNEFSWNQNASVIFLDQPVNVGFSHSPNRIKNSRDGAKDVNTFLNLFFDKFPQYKDLDFHIAGESYAGHYIPAIATEIQSNRHTNNFNLSSLLIGNGITDSRTQIEGYEPMACGKGGHPAILSPEDCNKIHESVPKCQKLIDLCYETNTRYACVAPSVYCDNAIFSSFSKTGLNVYDIREQCGESALCYSQIEWITNYLNQDHVLEALGAEIEVFEGCKNSVGVDFGFDGDGNRPFHGDIADLLDDGLPILIYAGDKDFICNWVGNKMWTDALEWTGAEKFGKAEIRNWTVNGENAGEVKTAKGLTYLRVYEAGHMVPFNQPEVALDMVNRWVGKYEYEE</sequence>
<organism evidence="12 14">
    <name type="scientific">Yarrowia lipolytica</name>
    <name type="common">Candida lipolytica</name>
    <dbReference type="NCBI Taxonomy" id="4952"/>
    <lineage>
        <taxon>Eukaryota</taxon>
        <taxon>Fungi</taxon>
        <taxon>Dikarya</taxon>
        <taxon>Ascomycota</taxon>
        <taxon>Saccharomycotina</taxon>
        <taxon>Dipodascomycetes</taxon>
        <taxon>Dipodascales</taxon>
        <taxon>Dipodascales incertae sedis</taxon>
        <taxon>Yarrowia</taxon>
    </lineage>
</organism>
<evidence type="ECO:0000313" key="13">
    <source>
        <dbReference type="EMBL" id="RDW27129.1"/>
    </source>
</evidence>
<dbReference type="VEuPathDB" id="FungiDB:YALI0_C21604g"/>
<dbReference type="GO" id="GO:0006995">
    <property type="term" value="P:cellular response to nitrogen starvation"/>
    <property type="evidence" value="ECO:0007669"/>
    <property type="project" value="UniProtKB-ARBA"/>
</dbReference>
<dbReference type="Pfam" id="PF00450">
    <property type="entry name" value="Peptidase_S10"/>
    <property type="match status" value="1"/>
</dbReference>
<keyword evidence="9" id="KW-0325">Glycoprotein</keyword>
<dbReference type="InterPro" id="IPR029058">
    <property type="entry name" value="AB_hydrolase_fold"/>
</dbReference>
<evidence type="ECO:0000313" key="12">
    <source>
        <dbReference type="EMBL" id="AOW03211.1"/>
    </source>
</evidence>
<evidence type="ECO:0000256" key="3">
    <source>
        <dbReference type="ARBA" id="ARBA00022554"/>
    </source>
</evidence>
<dbReference type="EC" id="3.4.16.-" evidence="11"/>
<dbReference type="KEGG" id="yli:2909825"/>
<keyword evidence="7 11" id="KW-0378">Hydrolase</keyword>
<dbReference type="VEuPathDB" id="FungiDB:YALI1_C29902g"/>
<keyword evidence="3" id="KW-0926">Vacuole</keyword>
<gene>
    <name evidence="13" type="ORF">B0I71DRAFT_95084</name>
    <name evidence="12" type="ORF">YALI1_C29902g</name>
</gene>
<comment type="similarity">
    <text evidence="2 11">Belongs to the peptidase S10 family.</text>
</comment>
<dbReference type="Gene3D" id="3.40.50.1820">
    <property type="entry name" value="alpha/beta hydrolase"/>
    <property type="match status" value="1"/>
</dbReference>
<dbReference type="GO" id="GO:0004185">
    <property type="term" value="F:serine-type carboxypeptidase activity"/>
    <property type="evidence" value="ECO:0007669"/>
    <property type="project" value="UniProtKB-UniRule"/>
</dbReference>